<evidence type="ECO:0000313" key="2">
    <source>
        <dbReference type="EMBL" id="SME90804.1"/>
    </source>
</evidence>
<feature type="domain" description="LUD" evidence="1">
    <location>
        <begin position="63"/>
        <end position="243"/>
    </location>
</feature>
<dbReference type="InterPro" id="IPR024185">
    <property type="entry name" value="FTHF_cligase-like_sf"/>
</dbReference>
<accession>A0ABY1LRP7</accession>
<evidence type="ECO:0000259" key="1">
    <source>
        <dbReference type="Pfam" id="PF02589"/>
    </source>
</evidence>
<evidence type="ECO:0000313" key="3">
    <source>
        <dbReference type="Proteomes" id="UP000192939"/>
    </source>
</evidence>
<dbReference type="Pfam" id="PF02589">
    <property type="entry name" value="LUD_dom"/>
    <property type="match status" value="1"/>
</dbReference>
<dbReference type="Gene3D" id="3.40.50.10420">
    <property type="entry name" value="NagB/RpiA/CoA transferase-like"/>
    <property type="match status" value="1"/>
</dbReference>
<gene>
    <name evidence="2" type="ORF">SAMN02744124_00091</name>
</gene>
<dbReference type="PANTHER" id="PTHR43682:SF1">
    <property type="entry name" value="LACTATE UTILIZATION PROTEIN C"/>
    <property type="match status" value="1"/>
</dbReference>
<dbReference type="SUPFAM" id="SSF100950">
    <property type="entry name" value="NagB/RpiA/CoA transferase-like"/>
    <property type="match status" value="1"/>
</dbReference>
<dbReference type="EMBL" id="FXAE01000001">
    <property type="protein sequence ID" value="SME90804.1"/>
    <property type="molecule type" value="Genomic_DNA"/>
</dbReference>
<proteinExistence type="predicted"/>
<dbReference type="InterPro" id="IPR037171">
    <property type="entry name" value="NagB/RpiA_transferase-like"/>
</dbReference>
<keyword evidence="3" id="KW-1185">Reference proteome</keyword>
<sequence>MMDNEYNAWLKKKEAEARQKQEQFMNRIAGKLKRPRQQEAPAHPFRGAPTYWRELEWGLEERLARFEDNLTAAGGHVARLPDLKAAKEFITVKAQELGARYIVRQDDRLLAELGLDEALAAVGAKVSVWNGHRDEAWIARAAEADFGIVAADSAVAYTGSLVVQSAAEKGRSVSLLPTALFAIVPVERLKTRLGEVLETFDAAGREALPAGIHFISGPSRSADIENDLTIGVHGPGIVFALLVG</sequence>
<reference evidence="2 3" key="1">
    <citation type="submission" date="2017-04" db="EMBL/GenBank/DDBJ databases">
        <authorList>
            <person name="Varghese N."/>
            <person name="Submissions S."/>
        </authorList>
    </citation>
    <scope>NUCLEOTIDE SEQUENCE [LARGE SCALE GENOMIC DNA]</scope>
    <source>
        <strain evidence="2 3">J12</strain>
    </source>
</reference>
<name>A0ABY1LRP7_9BACL</name>
<dbReference type="PANTHER" id="PTHR43682">
    <property type="entry name" value="LACTATE UTILIZATION PROTEIN C"/>
    <property type="match status" value="1"/>
</dbReference>
<organism evidence="2 3">
    <name type="scientific">Paenibacillus barengoltzii J12</name>
    <dbReference type="NCBI Taxonomy" id="935846"/>
    <lineage>
        <taxon>Bacteria</taxon>
        <taxon>Bacillati</taxon>
        <taxon>Bacillota</taxon>
        <taxon>Bacilli</taxon>
        <taxon>Bacillales</taxon>
        <taxon>Paenibacillaceae</taxon>
        <taxon>Paenibacillus</taxon>
    </lineage>
</organism>
<dbReference type="Proteomes" id="UP000192939">
    <property type="component" value="Unassembled WGS sequence"/>
</dbReference>
<comment type="caution">
    <text evidence="2">The sequence shown here is derived from an EMBL/GenBank/DDBJ whole genome shotgun (WGS) entry which is preliminary data.</text>
</comment>
<protein>
    <submittedName>
        <fullName evidence="2">L-lactate dehydrogenase complex protein LldG</fullName>
    </submittedName>
</protein>
<dbReference type="InterPro" id="IPR003741">
    <property type="entry name" value="LUD_dom"/>
</dbReference>